<accession>A0A4Y9YP05</accession>
<evidence type="ECO:0000259" key="1">
    <source>
        <dbReference type="PROSITE" id="PS50181"/>
    </source>
</evidence>
<dbReference type="OrthoDB" id="2745718at2759"/>
<dbReference type="PROSITE" id="PS50181">
    <property type="entry name" value="FBOX"/>
    <property type="match status" value="1"/>
</dbReference>
<protein>
    <recommendedName>
        <fullName evidence="1">F-box domain-containing protein</fullName>
    </recommendedName>
</protein>
<organism evidence="2 3">
    <name type="scientific">Dentipellis fragilis</name>
    <dbReference type="NCBI Taxonomy" id="205917"/>
    <lineage>
        <taxon>Eukaryota</taxon>
        <taxon>Fungi</taxon>
        <taxon>Dikarya</taxon>
        <taxon>Basidiomycota</taxon>
        <taxon>Agaricomycotina</taxon>
        <taxon>Agaricomycetes</taxon>
        <taxon>Russulales</taxon>
        <taxon>Hericiaceae</taxon>
        <taxon>Dentipellis</taxon>
    </lineage>
</organism>
<dbReference type="AlphaFoldDB" id="A0A4Y9YP05"/>
<dbReference type="STRING" id="205917.A0A4Y9YP05"/>
<proteinExistence type="predicted"/>
<keyword evidence="3" id="KW-1185">Reference proteome</keyword>
<gene>
    <name evidence="2" type="ORF">EVG20_g6393</name>
</gene>
<evidence type="ECO:0000313" key="2">
    <source>
        <dbReference type="EMBL" id="TFY63261.1"/>
    </source>
</evidence>
<dbReference type="CDD" id="cd09917">
    <property type="entry name" value="F-box_SF"/>
    <property type="match status" value="1"/>
</dbReference>
<comment type="caution">
    <text evidence="2">The sequence shown here is derived from an EMBL/GenBank/DDBJ whole genome shotgun (WGS) entry which is preliminary data.</text>
</comment>
<sequence length="539" mass="60690">MSSKLDAFSFLRNKRRPANQELQDTSLFTRQPVEILIIILQKLDSRSLLRLSITCKLLHTLTKTVPELQYVIVLAAEGGVNESSDMPPTVNERLRDILNRRDRWRTLDWRKHHSMRVPATNSVSFLDPNNFITFTQGAFITTMYNQHHYISSVIVTWLPVRGEATRSLVIDNFNLPKDILLDNYIPPPPHDLDTDPVQQASVHPHLDLVILLKVSRRGTRQVLFDLHLRSLKSAARWPLIRVLGDLVALHVCHNGDGNISVWNWVTGDKIAEFTDKFLDKRLYDLAFISLNTLIATVSVGTFDRETRTARSAMIWVYDLKATQANAQPAILCLPTFGNGDISVSSFKCSFDKPTASPFSNEDSCAAPRPVVFGLSTMSPGKAANSGRALTFMVVRSDAFTTCLRVSSPRSSSSAVILPWEEWGPGYTRVFEPNWSRWAHWGNTGNGCIVSPEEIPFRKGPLKILDFLVGRYKPQELVVKPSMIRSSIFKHSVASSLPYRVIPIHGIQRSGNFVLDENYFVRYAATSSPDSMVDVDVLEL</sequence>
<feature type="domain" description="F-box" evidence="1">
    <location>
        <begin position="25"/>
        <end position="73"/>
    </location>
</feature>
<evidence type="ECO:0000313" key="3">
    <source>
        <dbReference type="Proteomes" id="UP000298327"/>
    </source>
</evidence>
<dbReference type="InterPro" id="IPR036047">
    <property type="entry name" value="F-box-like_dom_sf"/>
</dbReference>
<dbReference type="InterPro" id="IPR001810">
    <property type="entry name" value="F-box_dom"/>
</dbReference>
<dbReference type="EMBL" id="SEOQ01000425">
    <property type="protein sequence ID" value="TFY63261.1"/>
    <property type="molecule type" value="Genomic_DNA"/>
</dbReference>
<dbReference type="Pfam" id="PF12937">
    <property type="entry name" value="F-box-like"/>
    <property type="match status" value="1"/>
</dbReference>
<name>A0A4Y9YP05_9AGAM</name>
<dbReference type="SUPFAM" id="SSF81383">
    <property type="entry name" value="F-box domain"/>
    <property type="match status" value="1"/>
</dbReference>
<reference evidence="2 3" key="1">
    <citation type="submission" date="2019-02" db="EMBL/GenBank/DDBJ databases">
        <title>Genome sequencing of the rare red list fungi Dentipellis fragilis.</title>
        <authorList>
            <person name="Buettner E."/>
            <person name="Kellner H."/>
        </authorList>
    </citation>
    <scope>NUCLEOTIDE SEQUENCE [LARGE SCALE GENOMIC DNA]</scope>
    <source>
        <strain evidence="2 3">DSM 105465</strain>
    </source>
</reference>
<dbReference type="Proteomes" id="UP000298327">
    <property type="component" value="Unassembled WGS sequence"/>
</dbReference>